<name>M3AZT6_PSEFD</name>
<protein>
    <submittedName>
        <fullName evidence="2">Uncharacterized protein</fullName>
    </submittedName>
</protein>
<sequence>MESPYIGRPSAEIDAAWEMAGSRDPIAITADKVMALGKDLSTAARWPESFNLGSEAYIAAPSAMHHIHCLDQIRRNLDFDHYFGARFPDGQKSKLHQLHTDHCLYIILKQLMCRPSMGTYVFDWVEGNLSPFPDFNVEEKCVDFDQFIAQHREVAIPRERMLKLRVPESQDYLKSSDEIKSALEIIS</sequence>
<dbReference type="InterPro" id="IPR021765">
    <property type="entry name" value="UstYa-like"/>
</dbReference>
<dbReference type="STRING" id="383855.M3AZT6"/>
<accession>M3AZT6</accession>
<dbReference type="Proteomes" id="UP000016932">
    <property type="component" value="Unassembled WGS sequence"/>
</dbReference>
<dbReference type="RefSeq" id="XP_007926143.1">
    <property type="nucleotide sequence ID" value="XM_007927952.1"/>
</dbReference>
<dbReference type="AlphaFoldDB" id="M3AZT6"/>
<dbReference type="HOGENOM" id="CLU_042941_6_0_1"/>
<dbReference type="KEGG" id="pfj:MYCFIDRAFT_182600"/>
<proteinExistence type="inferred from homology"/>
<keyword evidence="3" id="KW-1185">Reference proteome</keyword>
<dbReference type="GeneID" id="19334622"/>
<dbReference type="PANTHER" id="PTHR33365:SF14">
    <property type="entry name" value="TAT PATHWAY SIGNAL SEQUENCE"/>
    <property type="match status" value="1"/>
</dbReference>
<evidence type="ECO:0000313" key="3">
    <source>
        <dbReference type="Proteomes" id="UP000016932"/>
    </source>
</evidence>
<evidence type="ECO:0000256" key="1">
    <source>
        <dbReference type="ARBA" id="ARBA00035112"/>
    </source>
</evidence>
<dbReference type="GO" id="GO:0043386">
    <property type="term" value="P:mycotoxin biosynthetic process"/>
    <property type="evidence" value="ECO:0007669"/>
    <property type="project" value="InterPro"/>
</dbReference>
<dbReference type="eggNOG" id="ENOG502S0D8">
    <property type="taxonomic scope" value="Eukaryota"/>
</dbReference>
<dbReference type="Pfam" id="PF11807">
    <property type="entry name" value="UstYa"/>
    <property type="match status" value="1"/>
</dbReference>
<evidence type="ECO:0000313" key="2">
    <source>
        <dbReference type="EMBL" id="EME82692.1"/>
    </source>
</evidence>
<gene>
    <name evidence="2" type="ORF">MYCFIDRAFT_182600</name>
</gene>
<reference evidence="2 3" key="1">
    <citation type="journal article" date="2012" name="PLoS Pathog.">
        <title>Diverse lifestyles and strategies of plant pathogenesis encoded in the genomes of eighteen Dothideomycetes fungi.</title>
        <authorList>
            <person name="Ohm R.A."/>
            <person name="Feau N."/>
            <person name="Henrissat B."/>
            <person name="Schoch C.L."/>
            <person name="Horwitz B.A."/>
            <person name="Barry K.W."/>
            <person name="Condon B.J."/>
            <person name="Copeland A.C."/>
            <person name="Dhillon B."/>
            <person name="Glaser F."/>
            <person name="Hesse C.N."/>
            <person name="Kosti I."/>
            <person name="LaButti K."/>
            <person name="Lindquist E.A."/>
            <person name="Lucas S."/>
            <person name="Salamov A.A."/>
            <person name="Bradshaw R.E."/>
            <person name="Ciuffetti L."/>
            <person name="Hamelin R.C."/>
            <person name="Kema G.H.J."/>
            <person name="Lawrence C."/>
            <person name="Scott J.A."/>
            <person name="Spatafora J.W."/>
            <person name="Turgeon B.G."/>
            <person name="de Wit P.J.G.M."/>
            <person name="Zhong S."/>
            <person name="Goodwin S.B."/>
            <person name="Grigoriev I.V."/>
        </authorList>
    </citation>
    <scope>NUCLEOTIDE SEQUENCE [LARGE SCALE GENOMIC DNA]</scope>
    <source>
        <strain evidence="2 3">CIRAD86</strain>
    </source>
</reference>
<dbReference type="EMBL" id="KB446558">
    <property type="protein sequence ID" value="EME82692.1"/>
    <property type="molecule type" value="Genomic_DNA"/>
</dbReference>
<organism evidence="2 3">
    <name type="scientific">Pseudocercospora fijiensis (strain CIRAD86)</name>
    <name type="common">Black leaf streak disease fungus</name>
    <name type="synonym">Mycosphaerella fijiensis</name>
    <dbReference type="NCBI Taxonomy" id="383855"/>
    <lineage>
        <taxon>Eukaryota</taxon>
        <taxon>Fungi</taxon>
        <taxon>Dikarya</taxon>
        <taxon>Ascomycota</taxon>
        <taxon>Pezizomycotina</taxon>
        <taxon>Dothideomycetes</taxon>
        <taxon>Dothideomycetidae</taxon>
        <taxon>Mycosphaerellales</taxon>
        <taxon>Mycosphaerellaceae</taxon>
        <taxon>Pseudocercospora</taxon>
    </lineage>
</organism>
<dbReference type="PANTHER" id="PTHR33365">
    <property type="entry name" value="YALI0B05434P"/>
    <property type="match status" value="1"/>
</dbReference>
<dbReference type="OrthoDB" id="3647516at2759"/>
<comment type="similarity">
    <text evidence="1">Belongs to the ustYa family.</text>
</comment>
<dbReference type="VEuPathDB" id="FungiDB:MYCFIDRAFT_182600"/>